<proteinExistence type="predicted"/>
<dbReference type="PROSITE" id="PS51746">
    <property type="entry name" value="PPM_2"/>
    <property type="match status" value="1"/>
</dbReference>
<dbReference type="Proteomes" id="UP001143474">
    <property type="component" value="Unassembled WGS sequence"/>
</dbReference>
<dbReference type="Pfam" id="PF13672">
    <property type="entry name" value="PP2C_2"/>
    <property type="match status" value="1"/>
</dbReference>
<dbReference type="EMBL" id="BSEV01000001">
    <property type="protein sequence ID" value="GLK07007.1"/>
    <property type="molecule type" value="Genomic_DNA"/>
</dbReference>
<comment type="caution">
    <text evidence="2">The sequence shown here is derived from an EMBL/GenBank/DDBJ whole genome shotgun (WGS) entry which is preliminary data.</text>
</comment>
<evidence type="ECO:0000259" key="1">
    <source>
        <dbReference type="PROSITE" id="PS51746"/>
    </source>
</evidence>
<dbReference type="InterPro" id="IPR036457">
    <property type="entry name" value="PPM-type-like_dom_sf"/>
</dbReference>
<evidence type="ECO:0000313" key="3">
    <source>
        <dbReference type="Proteomes" id="UP001143474"/>
    </source>
</evidence>
<sequence length="255" mass="26428">MTTSGTPSFPLVVPPGPLPSPVLAFDAAGRTNAGNRGANADGFLIQDRLIAVADGVSAATASRWASALALGAVLRGQAGGSPDPLLGLRDSLEAANETLRGAGRDAPELTGMATTLDLVSLAEDDGSWFAAFAHVGDGAVYSFTGPREGQILTTPHSIGGGPLLRAVGAEETLYSDVDRIDVRPGMLIVVATNGLTDVLSFLDVQNVVRRHFDAPPYLCAGALLDAAYRRSTDDDVTVVVARVVEVTGYDWTRSP</sequence>
<dbReference type="Gene3D" id="3.60.40.10">
    <property type="entry name" value="PPM-type phosphatase domain"/>
    <property type="match status" value="1"/>
</dbReference>
<keyword evidence="3" id="KW-1185">Reference proteome</keyword>
<name>A0A9W6HVE4_9ACTN</name>
<organism evidence="2 3">
    <name type="scientific">Streptosporangium carneum</name>
    <dbReference type="NCBI Taxonomy" id="47481"/>
    <lineage>
        <taxon>Bacteria</taxon>
        <taxon>Bacillati</taxon>
        <taxon>Actinomycetota</taxon>
        <taxon>Actinomycetes</taxon>
        <taxon>Streptosporangiales</taxon>
        <taxon>Streptosporangiaceae</taxon>
        <taxon>Streptosporangium</taxon>
    </lineage>
</organism>
<protein>
    <recommendedName>
        <fullName evidence="1">PPM-type phosphatase domain-containing protein</fullName>
    </recommendedName>
</protein>
<accession>A0A9W6HVE4</accession>
<dbReference type="RefSeq" id="WP_271215583.1">
    <property type="nucleotide sequence ID" value="NZ_BAAAVD010000006.1"/>
</dbReference>
<evidence type="ECO:0000313" key="2">
    <source>
        <dbReference type="EMBL" id="GLK07007.1"/>
    </source>
</evidence>
<gene>
    <name evidence="2" type="ORF">GCM10017600_04120</name>
</gene>
<dbReference type="SMART" id="SM00331">
    <property type="entry name" value="PP2C_SIG"/>
    <property type="match status" value="1"/>
</dbReference>
<feature type="domain" description="PPM-type phosphatase" evidence="1">
    <location>
        <begin position="26"/>
        <end position="243"/>
    </location>
</feature>
<reference evidence="2" key="2">
    <citation type="submission" date="2023-01" db="EMBL/GenBank/DDBJ databases">
        <authorList>
            <person name="Sun Q."/>
            <person name="Evtushenko L."/>
        </authorList>
    </citation>
    <scope>NUCLEOTIDE SEQUENCE</scope>
    <source>
        <strain evidence="2">VKM Ac-2007</strain>
    </source>
</reference>
<dbReference type="AlphaFoldDB" id="A0A9W6HVE4"/>
<dbReference type="SMART" id="SM00332">
    <property type="entry name" value="PP2Cc"/>
    <property type="match status" value="1"/>
</dbReference>
<dbReference type="SUPFAM" id="SSF81606">
    <property type="entry name" value="PP2C-like"/>
    <property type="match status" value="1"/>
</dbReference>
<reference evidence="2" key="1">
    <citation type="journal article" date="2014" name="Int. J. Syst. Evol. Microbiol.">
        <title>Complete genome sequence of Corynebacterium casei LMG S-19264T (=DSM 44701T), isolated from a smear-ripened cheese.</title>
        <authorList>
            <consortium name="US DOE Joint Genome Institute (JGI-PGF)"/>
            <person name="Walter F."/>
            <person name="Albersmeier A."/>
            <person name="Kalinowski J."/>
            <person name="Ruckert C."/>
        </authorList>
    </citation>
    <scope>NUCLEOTIDE SEQUENCE</scope>
    <source>
        <strain evidence="2">VKM Ac-2007</strain>
    </source>
</reference>
<dbReference type="InterPro" id="IPR001932">
    <property type="entry name" value="PPM-type_phosphatase-like_dom"/>
</dbReference>